<dbReference type="PROSITE" id="PS01036">
    <property type="entry name" value="HSP70_3"/>
    <property type="match status" value="1"/>
</dbReference>
<dbReference type="Gene3D" id="3.90.640.10">
    <property type="entry name" value="Actin, Chain A, domain 4"/>
    <property type="match status" value="1"/>
</dbReference>
<evidence type="ECO:0000256" key="6">
    <source>
        <dbReference type="SAM" id="MobiDB-lite"/>
    </source>
</evidence>
<feature type="signal peptide" evidence="7">
    <location>
        <begin position="1"/>
        <end position="16"/>
    </location>
</feature>
<evidence type="ECO:0000313" key="8">
    <source>
        <dbReference type="EMBL" id="KAL3232775.1"/>
    </source>
</evidence>
<dbReference type="SUPFAM" id="SSF53067">
    <property type="entry name" value="Actin-like ATPase domain"/>
    <property type="match status" value="2"/>
</dbReference>
<name>A0ABR4NVP0_9SACH</name>
<organism evidence="8 9">
    <name type="scientific">Nakaseomyces bracarensis</name>
    <dbReference type="NCBI Taxonomy" id="273131"/>
    <lineage>
        <taxon>Eukaryota</taxon>
        <taxon>Fungi</taxon>
        <taxon>Dikarya</taxon>
        <taxon>Ascomycota</taxon>
        <taxon>Saccharomycotina</taxon>
        <taxon>Saccharomycetes</taxon>
        <taxon>Saccharomycetales</taxon>
        <taxon>Saccharomycetaceae</taxon>
        <taxon>Nakaseomyces</taxon>
    </lineage>
</organism>
<keyword evidence="4" id="KW-0067">ATP-binding</keyword>
<feature type="compositionally biased region" description="Polar residues" evidence="6">
    <location>
        <begin position="856"/>
        <end position="871"/>
    </location>
</feature>
<comment type="subcellular location">
    <subcellularLocation>
        <location evidence="1">Endoplasmic reticulum lumen</location>
    </subcellularLocation>
</comment>
<sequence>MRFGYVLLWLITAVNAAFLGIDFGQQSIKAMVVSPKAMMDIILTPEAKRKDTSGINIRKVGKVLERHYGNAIGSLATRFPQNTAMHLRALLGRSIDDEDVVAHYLSEFPGLNISKTERNTLAITLDGTEYPVEQLVGMNLEEIIGRANAHIKEADPHEIDFVEQIAIAVPDHFNQEQRRALLDSISLTSGRQDAILVSDGLSVAIDYALKKPELEINVPQYFIVYDLGSSGIKATLFSLMQPDDATSPIRIEIGAFAYEEGISGSQFVTAIADIVEEKFLESNSKVNAKKFRDNARTRAKIIQAAEKAKLVLSANNEAFISIESLFDDIDFKSKVSRSEFQESFESKKSHISKPVQDLVMNQLWEDNISIEDVTGILLAGGSSRVPMIQEELANQLGEEKILRNVNADESVINGATLRGLKYFGSFKTKPLDIIERSIYDYSASMLGEKSNQIIFEQGSTYPNVTSIASKLPKKIPNALTYDLFEDGKSVGSIEFDVSSVNGNWSSICKKGDLIANATFSLTESRVFGIKSLDIYCDLERKGNVENFELLDSLTDKNITDSIQPLSIKQKKYLKRRILDLNNKDKERKKVQEGLNTLEAELYNARGYIEEAYEKLNDETLLVLDDLADYTKTTLELIEESAFDINSKVLDDISREFNSKLIKAKKYIKALDEPLTSSEFKKLIKKASKVIEDSKSFEKQCQNDIEKRTERFSKVGIDVFKKYNETLVKYPQIESAMNVINSTSVKIEDVLLTINEILESKTLEEQSVEALIKLKLDLTDYINTLEYTTNRWRYQHQQVLKDLKTAFNKKMKAIKKKEAEAKKVEEEEDDDDVDEDEDDEVVSTETAKSAADESRSNTDSSTNENDIKTSGSAEDIIDDEL</sequence>
<dbReference type="EMBL" id="JBEVYD010000005">
    <property type="protein sequence ID" value="KAL3232775.1"/>
    <property type="molecule type" value="Genomic_DNA"/>
</dbReference>
<accession>A0ABR4NVP0</accession>
<keyword evidence="3" id="KW-0547">Nucleotide-binding</keyword>
<dbReference type="PANTHER" id="PTHR45639">
    <property type="entry name" value="HSC70CB, ISOFORM G-RELATED"/>
    <property type="match status" value="1"/>
</dbReference>
<feature type="region of interest" description="Disordered" evidence="6">
    <location>
        <begin position="817"/>
        <end position="880"/>
    </location>
</feature>
<keyword evidence="5" id="KW-0143">Chaperone</keyword>
<dbReference type="Proteomes" id="UP001623330">
    <property type="component" value="Unassembled WGS sequence"/>
</dbReference>
<dbReference type="Pfam" id="PF00012">
    <property type="entry name" value="HSP70"/>
    <property type="match status" value="1"/>
</dbReference>
<feature type="compositionally biased region" description="Acidic residues" evidence="6">
    <location>
        <begin position="825"/>
        <end position="841"/>
    </location>
</feature>
<reference evidence="8 9" key="1">
    <citation type="submission" date="2024-05" db="EMBL/GenBank/DDBJ databases">
        <title>Long read based assembly of the Candida bracarensis genome reveals expanded adhesin content.</title>
        <authorList>
            <person name="Marcet-Houben M."/>
            <person name="Ksiezopolska E."/>
            <person name="Gabaldon T."/>
        </authorList>
    </citation>
    <scope>NUCLEOTIDE SEQUENCE [LARGE SCALE GENOMIC DNA]</scope>
    <source>
        <strain evidence="8 9">CBM6</strain>
    </source>
</reference>
<evidence type="ECO:0000256" key="2">
    <source>
        <dbReference type="ARBA" id="ARBA00022729"/>
    </source>
</evidence>
<keyword evidence="9" id="KW-1185">Reference proteome</keyword>
<dbReference type="InterPro" id="IPR018181">
    <property type="entry name" value="Heat_shock_70_CS"/>
</dbReference>
<dbReference type="Gene3D" id="3.30.30.30">
    <property type="match status" value="1"/>
</dbReference>
<dbReference type="PRINTS" id="PR00301">
    <property type="entry name" value="HEATSHOCK70"/>
</dbReference>
<feature type="chain" id="PRO_5047483719" evidence="7">
    <location>
        <begin position="17"/>
        <end position="880"/>
    </location>
</feature>
<evidence type="ECO:0000256" key="4">
    <source>
        <dbReference type="ARBA" id="ARBA00022840"/>
    </source>
</evidence>
<evidence type="ECO:0000256" key="1">
    <source>
        <dbReference type="ARBA" id="ARBA00004319"/>
    </source>
</evidence>
<evidence type="ECO:0000256" key="3">
    <source>
        <dbReference type="ARBA" id="ARBA00022741"/>
    </source>
</evidence>
<proteinExistence type="predicted"/>
<protein>
    <submittedName>
        <fullName evidence="8">Uncharacterized protein</fullName>
    </submittedName>
</protein>
<keyword evidence="2 7" id="KW-0732">Signal</keyword>
<evidence type="ECO:0000256" key="5">
    <source>
        <dbReference type="ARBA" id="ARBA00023186"/>
    </source>
</evidence>
<evidence type="ECO:0000313" key="9">
    <source>
        <dbReference type="Proteomes" id="UP001623330"/>
    </source>
</evidence>
<dbReference type="PANTHER" id="PTHR45639:SF3">
    <property type="entry name" value="HYPOXIA UP-REGULATED PROTEIN 1"/>
    <property type="match status" value="1"/>
</dbReference>
<dbReference type="InterPro" id="IPR043129">
    <property type="entry name" value="ATPase_NBD"/>
</dbReference>
<gene>
    <name evidence="8" type="ORF">RNJ44_04691</name>
</gene>
<evidence type="ECO:0000256" key="7">
    <source>
        <dbReference type="SAM" id="SignalP"/>
    </source>
</evidence>
<dbReference type="InterPro" id="IPR013126">
    <property type="entry name" value="Hsp_70_fam"/>
</dbReference>
<dbReference type="Gene3D" id="3.30.420.40">
    <property type="match status" value="2"/>
</dbReference>
<comment type="caution">
    <text evidence="8">The sequence shown here is derived from an EMBL/GenBank/DDBJ whole genome shotgun (WGS) entry which is preliminary data.</text>
</comment>